<dbReference type="InterPro" id="IPR058236">
    <property type="entry name" value="Rex_actinobacterial-type"/>
</dbReference>
<dbReference type="SUPFAM" id="SSF46785">
    <property type="entry name" value="Winged helix' DNA-binding domain"/>
    <property type="match status" value="1"/>
</dbReference>
<dbReference type="GO" id="GO:0003677">
    <property type="term" value="F:DNA binding"/>
    <property type="evidence" value="ECO:0007669"/>
    <property type="project" value="UniProtKB-UniRule"/>
</dbReference>
<dbReference type="InterPro" id="IPR036291">
    <property type="entry name" value="NAD(P)-bd_dom_sf"/>
</dbReference>
<dbReference type="InterPro" id="IPR036390">
    <property type="entry name" value="WH_DNA-bd_sf"/>
</dbReference>
<dbReference type="GO" id="GO:0051775">
    <property type="term" value="P:response to redox state"/>
    <property type="evidence" value="ECO:0007669"/>
    <property type="project" value="InterPro"/>
</dbReference>
<proteinExistence type="inferred from homology"/>
<dbReference type="NCBIfam" id="NF003996">
    <property type="entry name" value="PRK05472.2-5"/>
    <property type="match status" value="1"/>
</dbReference>
<name>A0A8J2TUF3_9MICO</name>
<dbReference type="Gene3D" id="3.40.50.720">
    <property type="entry name" value="NAD(P)-binding Rossmann-like Domain"/>
    <property type="match status" value="1"/>
</dbReference>
<dbReference type="GO" id="GO:0005737">
    <property type="term" value="C:cytoplasm"/>
    <property type="evidence" value="ECO:0007669"/>
    <property type="project" value="UniProtKB-SubCell"/>
</dbReference>
<evidence type="ECO:0000256" key="2">
    <source>
        <dbReference type="ARBA" id="ARBA00022491"/>
    </source>
</evidence>
<dbReference type="HAMAP" id="MF_01131">
    <property type="entry name" value="Rex"/>
    <property type="match status" value="1"/>
</dbReference>
<feature type="DNA-binding region" description="H-T-H motif" evidence="7">
    <location>
        <begin position="32"/>
        <end position="71"/>
    </location>
</feature>
<reference evidence="9" key="2">
    <citation type="submission" date="2020-09" db="EMBL/GenBank/DDBJ databases">
        <authorList>
            <person name="Sun Q."/>
            <person name="Zhou Y."/>
        </authorList>
    </citation>
    <scope>NUCLEOTIDE SEQUENCE</scope>
    <source>
        <strain evidence="9">CGMCC 1.12785</strain>
    </source>
</reference>
<evidence type="ECO:0000256" key="3">
    <source>
        <dbReference type="ARBA" id="ARBA00023015"/>
    </source>
</evidence>
<keyword evidence="2 7" id="KW-0678">Repressor</keyword>
<dbReference type="Pfam" id="PF06971">
    <property type="entry name" value="Put_DNA-bind_N"/>
    <property type="match status" value="1"/>
</dbReference>
<dbReference type="RefSeq" id="WP_229744828.1">
    <property type="nucleotide sequence ID" value="NZ_BMFY01000001.1"/>
</dbReference>
<keyword evidence="10" id="KW-1185">Reference proteome</keyword>
<comment type="similarity">
    <text evidence="7">Belongs to the transcriptional regulatory Rex family.</text>
</comment>
<gene>
    <name evidence="7 9" type="primary">rex</name>
    <name evidence="9" type="ORF">GCM10011333_00800</name>
</gene>
<keyword evidence="3 7" id="KW-0805">Transcription regulation</keyword>
<dbReference type="AlphaFoldDB" id="A0A8J2TUF3"/>
<sequence length="233" mass="24252">MTGIESSGRLPWRKATLARRDIPDAVVSRLPGYLQVLTDLAAAGERTIPSAELAVRSGVGPATLRKDLAHLGSTGTRGVGYQVDPLIATLRDCLGLNRPWRVVIIGAGHLGRALAAYPGFTERGFSLAGIVDVDAAAIGTRVGGVTIRHTDDLAELIADPPSTMAVIAVPALAAQRAADQAIALGVTGILNFAPVVLNVPASVEVRNVDLSTELQILAFHAGQPPADEHQEVS</sequence>
<dbReference type="InterPro" id="IPR009718">
    <property type="entry name" value="Rex_DNA-bd_C_dom"/>
</dbReference>
<reference evidence="9" key="1">
    <citation type="journal article" date="2014" name="Int. J. Syst. Evol. Microbiol.">
        <title>Complete genome sequence of Corynebacterium casei LMG S-19264T (=DSM 44701T), isolated from a smear-ripened cheese.</title>
        <authorList>
            <consortium name="US DOE Joint Genome Institute (JGI-PGF)"/>
            <person name="Walter F."/>
            <person name="Albersmeier A."/>
            <person name="Kalinowski J."/>
            <person name="Ruckert C."/>
        </authorList>
    </citation>
    <scope>NUCLEOTIDE SEQUENCE</scope>
    <source>
        <strain evidence="9">CGMCC 1.12785</strain>
    </source>
</reference>
<comment type="function">
    <text evidence="7">Modulates transcription in response to changes in cellular NADH/NAD(+) redox state.</text>
</comment>
<dbReference type="NCBIfam" id="NF003994">
    <property type="entry name" value="PRK05472.2-3"/>
    <property type="match status" value="1"/>
</dbReference>
<dbReference type="SMART" id="SM00881">
    <property type="entry name" value="CoA_binding"/>
    <property type="match status" value="1"/>
</dbReference>
<keyword evidence="1 7" id="KW-0963">Cytoplasm</keyword>
<dbReference type="NCBIfam" id="NF003992">
    <property type="entry name" value="PRK05472.2-1"/>
    <property type="match status" value="1"/>
</dbReference>
<dbReference type="GO" id="GO:0045892">
    <property type="term" value="P:negative regulation of DNA-templated transcription"/>
    <property type="evidence" value="ECO:0007669"/>
    <property type="project" value="InterPro"/>
</dbReference>
<evidence type="ECO:0000256" key="4">
    <source>
        <dbReference type="ARBA" id="ARBA00023027"/>
    </source>
</evidence>
<dbReference type="InterPro" id="IPR036388">
    <property type="entry name" value="WH-like_DNA-bd_sf"/>
</dbReference>
<evidence type="ECO:0000256" key="7">
    <source>
        <dbReference type="HAMAP-Rule" id="MF_01131"/>
    </source>
</evidence>
<evidence type="ECO:0000259" key="8">
    <source>
        <dbReference type="SMART" id="SM00881"/>
    </source>
</evidence>
<dbReference type="InterPro" id="IPR022876">
    <property type="entry name" value="Tscrpt_rep_Rex"/>
</dbReference>
<evidence type="ECO:0000256" key="1">
    <source>
        <dbReference type="ARBA" id="ARBA00022490"/>
    </source>
</evidence>
<dbReference type="SUPFAM" id="SSF51735">
    <property type="entry name" value="NAD(P)-binding Rossmann-fold domains"/>
    <property type="match status" value="1"/>
</dbReference>
<protein>
    <recommendedName>
        <fullName evidence="7">Redox-sensing transcriptional repressor Rex</fullName>
    </recommendedName>
</protein>
<evidence type="ECO:0000313" key="10">
    <source>
        <dbReference type="Proteomes" id="UP000616114"/>
    </source>
</evidence>
<dbReference type="Gene3D" id="1.10.10.10">
    <property type="entry name" value="Winged helix-like DNA-binding domain superfamily/Winged helix DNA-binding domain"/>
    <property type="match status" value="1"/>
</dbReference>
<accession>A0A8J2TUF3</accession>
<feature type="domain" description="CoA-binding" evidence="8">
    <location>
        <begin position="95"/>
        <end position="196"/>
    </location>
</feature>
<keyword evidence="5 7" id="KW-0238">DNA-binding</keyword>
<dbReference type="Proteomes" id="UP000616114">
    <property type="component" value="Unassembled WGS sequence"/>
</dbReference>
<dbReference type="NCBIfam" id="NF003995">
    <property type="entry name" value="PRK05472.2-4"/>
    <property type="match status" value="1"/>
</dbReference>
<feature type="binding site" evidence="7">
    <location>
        <begin position="106"/>
        <end position="111"/>
    </location>
    <ligand>
        <name>NAD(+)</name>
        <dbReference type="ChEBI" id="CHEBI:57540"/>
    </ligand>
</feature>
<dbReference type="Pfam" id="PF02629">
    <property type="entry name" value="CoA_binding"/>
    <property type="match status" value="1"/>
</dbReference>
<dbReference type="InterPro" id="IPR003781">
    <property type="entry name" value="CoA-bd"/>
</dbReference>
<evidence type="ECO:0000256" key="6">
    <source>
        <dbReference type="ARBA" id="ARBA00023163"/>
    </source>
</evidence>
<organism evidence="9 10">
    <name type="scientific">Sediminivirga luteola</name>
    <dbReference type="NCBI Taxonomy" id="1774748"/>
    <lineage>
        <taxon>Bacteria</taxon>
        <taxon>Bacillati</taxon>
        <taxon>Actinomycetota</taxon>
        <taxon>Actinomycetes</taxon>
        <taxon>Micrococcales</taxon>
        <taxon>Brevibacteriaceae</taxon>
        <taxon>Sediminivirga</taxon>
    </lineage>
</organism>
<evidence type="ECO:0000313" key="9">
    <source>
        <dbReference type="EMBL" id="GGA02113.1"/>
    </source>
</evidence>
<comment type="caution">
    <text evidence="9">The sequence shown here is derived from an EMBL/GenBank/DDBJ whole genome shotgun (WGS) entry which is preliminary data.</text>
</comment>
<comment type="subunit">
    <text evidence="7">Homodimer.</text>
</comment>
<dbReference type="GO" id="GO:0003700">
    <property type="term" value="F:DNA-binding transcription factor activity"/>
    <property type="evidence" value="ECO:0007669"/>
    <property type="project" value="UniProtKB-UniRule"/>
</dbReference>
<keyword evidence="4 7" id="KW-0520">NAD</keyword>
<dbReference type="EMBL" id="BMFY01000001">
    <property type="protein sequence ID" value="GGA02113.1"/>
    <property type="molecule type" value="Genomic_DNA"/>
</dbReference>
<dbReference type="NCBIfam" id="NF003993">
    <property type="entry name" value="PRK05472.2-2"/>
    <property type="match status" value="1"/>
</dbReference>
<dbReference type="PANTHER" id="PTHR35786">
    <property type="entry name" value="REDOX-SENSING TRANSCRIPTIONAL REPRESSOR REX"/>
    <property type="match status" value="1"/>
</dbReference>
<keyword evidence="6 7" id="KW-0804">Transcription</keyword>
<comment type="subcellular location">
    <subcellularLocation>
        <location evidence="7">Cytoplasm</location>
    </subcellularLocation>
</comment>
<dbReference type="PANTHER" id="PTHR35786:SF1">
    <property type="entry name" value="REDOX-SENSING TRANSCRIPTIONAL REPRESSOR REX 1"/>
    <property type="match status" value="1"/>
</dbReference>
<evidence type="ECO:0000256" key="5">
    <source>
        <dbReference type="ARBA" id="ARBA00023125"/>
    </source>
</evidence>